<gene>
    <name evidence="1" type="ORF">HGM15179_016537</name>
</gene>
<comment type="caution">
    <text evidence="1">The sequence shown here is derived from an EMBL/GenBank/DDBJ whole genome shotgun (WGS) entry which is preliminary data.</text>
</comment>
<evidence type="ECO:0000313" key="2">
    <source>
        <dbReference type="Proteomes" id="UP000796761"/>
    </source>
</evidence>
<reference evidence="1" key="1">
    <citation type="submission" date="2019-04" db="EMBL/GenBank/DDBJ databases">
        <title>Genome assembly of Zosterops borbonicus 15179.</title>
        <authorList>
            <person name="Leroy T."/>
            <person name="Anselmetti Y."/>
            <person name="Tilak M.-K."/>
            <person name="Nabholz B."/>
        </authorList>
    </citation>
    <scope>NUCLEOTIDE SEQUENCE</scope>
    <source>
        <strain evidence="1">HGM_15179</strain>
        <tissue evidence="1">Muscle</tissue>
    </source>
</reference>
<accession>A0A8K1G2X3</accession>
<protein>
    <submittedName>
        <fullName evidence="1">Uncharacterized protein</fullName>
    </submittedName>
</protein>
<name>A0A8K1G2X3_9PASS</name>
<keyword evidence="2" id="KW-1185">Reference proteome</keyword>
<organism evidence="1 2">
    <name type="scientific">Zosterops borbonicus</name>
    <dbReference type="NCBI Taxonomy" id="364589"/>
    <lineage>
        <taxon>Eukaryota</taxon>
        <taxon>Metazoa</taxon>
        <taxon>Chordata</taxon>
        <taxon>Craniata</taxon>
        <taxon>Vertebrata</taxon>
        <taxon>Euteleostomi</taxon>
        <taxon>Archelosauria</taxon>
        <taxon>Archosauria</taxon>
        <taxon>Dinosauria</taxon>
        <taxon>Saurischia</taxon>
        <taxon>Theropoda</taxon>
        <taxon>Coelurosauria</taxon>
        <taxon>Aves</taxon>
        <taxon>Neognathae</taxon>
        <taxon>Neoaves</taxon>
        <taxon>Telluraves</taxon>
        <taxon>Australaves</taxon>
        <taxon>Passeriformes</taxon>
        <taxon>Sylvioidea</taxon>
        <taxon>Zosteropidae</taxon>
        <taxon>Zosterops</taxon>
    </lineage>
</organism>
<sequence>MVTIGLRGGRQSIYSAMMEGVHCSWCPLTHKTHDEGDGNYLYQIILTNASEELKEILHSTTDSMSPEI</sequence>
<dbReference type="AlphaFoldDB" id="A0A8K1G2X3"/>
<dbReference type="EMBL" id="SWJQ01000839">
    <property type="protein sequence ID" value="TRZ10570.1"/>
    <property type="molecule type" value="Genomic_DNA"/>
</dbReference>
<evidence type="ECO:0000313" key="1">
    <source>
        <dbReference type="EMBL" id="TRZ10570.1"/>
    </source>
</evidence>
<dbReference type="Proteomes" id="UP000796761">
    <property type="component" value="Unassembled WGS sequence"/>
</dbReference>
<proteinExistence type="predicted"/>